<sequence>MGVHLDRHPGRLHHRLHRHHRAAPQGAEPAPAVQGARLPGDPDHHHRRLPVPDRRAAAGDDPRLRRLDPAGTALLRDPRTAGIRARQEPPVDHPRGAQAPVSILVGYLPDKGGRAALDLGAQLARSGTVEPLVVATVVPQPWSTPSMARVDAEFADWSRQQGEVAANRAREHLAIAAPDLEVDVRAVPGRSIPRTLVAQAQETGCDLIVLGSSPDGALGQVVIGATADPLLHSSPMPVAVAPRGYRNAAGGTVGRITFSYAATDDCAGMLDATAGWARRLGVPLRIATFGVRGRTMYPPEIGFGAEDAVLDQWTAQVLQAQERAVQDLAAHGRLPDGTTTALGTGRGWSEAVDEIDWEPGEILVVGSSSQGPLARVFLGSKALKIVRHAPVPVLVVPDAVAAQEVLAEGP</sequence>
<name>A0A7K1FTG8_9ACTN</name>
<comment type="similarity">
    <text evidence="1">Belongs to the universal stress protein A family.</text>
</comment>
<gene>
    <name evidence="4" type="ORF">GIS00_26335</name>
</gene>
<evidence type="ECO:0000259" key="3">
    <source>
        <dbReference type="Pfam" id="PF00582"/>
    </source>
</evidence>
<comment type="caution">
    <text evidence="4">The sequence shown here is derived from an EMBL/GenBank/DDBJ whole genome shotgun (WGS) entry which is preliminary data.</text>
</comment>
<protein>
    <submittedName>
        <fullName evidence="4">Universal stress protein</fullName>
    </submittedName>
</protein>
<dbReference type="Pfam" id="PF00582">
    <property type="entry name" value="Usp"/>
    <property type="match status" value="2"/>
</dbReference>
<dbReference type="EMBL" id="WLYK01000020">
    <property type="protein sequence ID" value="MTD17456.1"/>
    <property type="molecule type" value="Genomic_DNA"/>
</dbReference>
<proteinExistence type="inferred from homology"/>
<feature type="compositionally biased region" description="Basic and acidic residues" evidence="2">
    <location>
        <begin position="85"/>
        <end position="95"/>
    </location>
</feature>
<evidence type="ECO:0000313" key="5">
    <source>
        <dbReference type="Proteomes" id="UP000460221"/>
    </source>
</evidence>
<feature type="compositionally biased region" description="Basic residues" evidence="2">
    <location>
        <begin position="10"/>
        <end position="22"/>
    </location>
</feature>
<feature type="region of interest" description="Disordered" evidence="2">
    <location>
        <begin position="1"/>
        <end position="97"/>
    </location>
</feature>
<dbReference type="InterPro" id="IPR006016">
    <property type="entry name" value="UspA"/>
</dbReference>
<accession>A0A7K1FTG8</accession>
<feature type="compositionally biased region" description="Basic and acidic residues" evidence="2">
    <location>
        <begin position="40"/>
        <end position="68"/>
    </location>
</feature>
<organism evidence="4 5">
    <name type="scientific">Nakamurella alba</name>
    <dbReference type="NCBI Taxonomy" id="2665158"/>
    <lineage>
        <taxon>Bacteria</taxon>
        <taxon>Bacillati</taxon>
        <taxon>Actinomycetota</taxon>
        <taxon>Actinomycetes</taxon>
        <taxon>Nakamurellales</taxon>
        <taxon>Nakamurellaceae</taxon>
        <taxon>Nakamurella</taxon>
    </lineage>
</organism>
<reference evidence="4 5" key="1">
    <citation type="submission" date="2019-11" db="EMBL/GenBank/DDBJ databases">
        <authorList>
            <person name="Jiang L.-Q."/>
        </authorList>
    </citation>
    <scope>NUCLEOTIDE SEQUENCE [LARGE SCALE GENOMIC DNA]</scope>
    <source>
        <strain evidence="4 5">YIM 132087</strain>
    </source>
</reference>
<dbReference type="InterPro" id="IPR051688">
    <property type="entry name" value="USP_A"/>
</dbReference>
<feature type="domain" description="UspA" evidence="3">
    <location>
        <begin position="103"/>
        <end position="241"/>
    </location>
</feature>
<dbReference type="SUPFAM" id="SSF52402">
    <property type="entry name" value="Adenine nucleotide alpha hydrolases-like"/>
    <property type="match status" value="2"/>
</dbReference>
<dbReference type="PANTHER" id="PTHR43010">
    <property type="entry name" value="UNIVERSAL STRESS PROTEIN SLR1230"/>
    <property type="match status" value="1"/>
</dbReference>
<dbReference type="Proteomes" id="UP000460221">
    <property type="component" value="Unassembled WGS sequence"/>
</dbReference>
<feature type="domain" description="UspA" evidence="3">
    <location>
        <begin position="309"/>
        <end position="397"/>
    </location>
</feature>
<dbReference type="AlphaFoldDB" id="A0A7K1FTG8"/>
<dbReference type="PANTHER" id="PTHR43010:SF1">
    <property type="entry name" value="USPA DOMAIN-CONTAINING PROTEIN"/>
    <property type="match status" value="1"/>
</dbReference>
<dbReference type="InterPro" id="IPR006015">
    <property type="entry name" value="Universal_stress_UspA"/>
</dbReference>
<dbReference type="CDD" id="cd00293">
    <property type="entry name" value="USP-like"/>
    <property type="match status" value="2"/>
</dbReference>
<evidence type="ECO:0000256" key="2">
    <source>
        <dbReference type="SAM" id="MobiDB-lite"/>
    </source>
</evidence>
<keyword evidence="5" id="KW-1185">Reference proteome</keyword>
<evidence type="ECO:0000256" key="1">
    <source>
        <dbReference type="ARBA" id="ARBA00008791"/>
    </source>
</evidence>
<evidence type="ECO:0000313" key="4">
    <source>
        <dbReference type="EMBL" id="MTD17456.1"/>
    </source>
</evidence>
<dbReference type="Gene3D" id="3.40.50.12370">
    <property type="match status" value="1"/>
</dbReference>
<dbReference type="PRINTS" id="PR01438">
    <property type="entry name" value="UNVRSLSTRESS"/>
</dbReference>